<dbReference type="EMBL" id="JAFLRJ010000201">
    <property type="protein sequence ID" value="MBO0514357.1"/>
    <property type="molecule type" value="Genomic_DNA"/>
</dbReference>
<dbReference type="RefSeq" id="WP_206963761.1">
    <property type="nucleotide sequence ID" value="NZ_JAFLRJ010000201.1"/>
</dbReference>
<dbReference type="AlphaFoldDB" id="A0A939F963"/>
<dbReference type="PANTHER" id="PTHR45527:SF1">
    <property type="entry name" value="FATTY ACID SYNTHASE"/>
    <property type="match status" value="1"/>
</dbReference>
<dbReference type="SUPFAM" id="SSF47336">
    <property type="entry name" value="ACP-like"/>
    <property type="match status" value="1"/>
</dbReference>
<gene>
    <name evidence="2" type="ORF">J0695_21550</name>
</gene>
<sequence length="584" mass="64336">MTGLFDRTVVEHPDRAAVSDGQRELSYLELSSRARALAAHLASQGVGIEDRVAINRPRSVDTFVSMIGILQSGAAYVSVDERYPNARRDLMIRDSGAQYVVTDPGGRERLAHLEAEGIEIVEWLSEPVDAVTRFPVPGVRPNTAACVLFTSGSTGSPKSFVLEHGNMIAFACNPAMPALSHTDRTSQIASTSFDAFHYEVWFTFAAGAHLVVMPSMPELLASDLQHELQKREISVMIAPTMAFNHLAHEAPETFAGLRILQVGGGAMLPSACTSLLQSDFTGSLWNLYGPSETTTGCSVHHVERIHEDEESVPIGRPLEGFMLYVLDGDRSPVPDGEMGELYIGGPGVARGYIGEAAIRENRFLKDPFSRVDGRMYASGDLVRRRPDGIYEYFGRIDEQVKIRGYRVEPGDVEITLAHHPQVHEVAVLVTGEDSDLRIDAFVAAAEGVTPKDVRDFAEAELPDYMIPSRIYVLAELPANESGKRDRDVLRSMLDREQVRAAQHRPAQTETEKYLAALWEKLLRLEAVGRGDDFFYLGGNSLLAFRVKRHIRRDVGVDVGFRTLTLHSTLSDLAHVIDGLKTDAV</sequence>
<dbReference type="Gene3D" id="1.10.1200.10">
    <property type="entry name" value="ACP-like"/>
    <property type="match status" value="1"/>
</dbReference>
<dbReference type="PROSITE" id="PS50075">
    <property type="entry name" value="CARRIER"/>
    <property type="match status" value="1"/>
</dbReference>
<dbReference type="Gene3D" id="3.40.50.980">
    <property type="match status" value="2"/>
</dbReference>
<evidence type="ECO:0000313" key="3">
    <source>
        <dbReference type="Proteomes" id="UP000664167"/>
    </source>
</evidence>
<dbReference type="InterPro" id="IPR010071">
    <property type="entry name" value="AA_adenyl_dom"/>
</dbReference>
<dbReference type="InterPro" id="IPR025110">
    <property type="entry name" value="AMP-bd_C"/>
</dbReference>
<dbReference type="InterPro" id="IPR009081">
    <property type="entry name" value="PP-bd_ACP"/>
</dbReference>
<accession>A0A939F963</accession>
<name>A0A939F963_9ACTN</name>
<dbReference type="Gene3D" id="3.30.300.30">
    <property type="match status" value="1"/>
</dbReference>
<dbReference type="Pfam" id="PF00550">
    <property type="entry name" value="PP-binding"/>
    <property type="match status" value="1"/>
</dbReference>
<dbReference type="GO" id="GO:0043041">
    <property type="term" value="P:amino acid activation for nonribosomal peptide biosynthetic process"/>
    <property type="evidence" value="ECO:0007669"/>
    <property type="project" value="TreeGrafter"/>
</dbReference>
<dbReference type="Pfam" id="PF00501">
    <property type="entry name" value="AMP-binding"/>
    <property type="match status" value="1"/>
</dbReference>
<dbReference type="PANTHER" id="PTHR45527">
    <property type="entry name" value="NONRIBOSOMAL PEPTIDE SYNTHETASE"/>
    <property type="match status" value="1"/>
</dbReference>
<dbReference type="PROSITE" id="PS00455">
    <property type="entry name" value="AMP_BINDING"/>
    <property type="match status" value="1"/>
</dbReference>
<reference evidence="2" key="1">
    <citation type="submission" date="2021-03" db="EMBL/GenBank/DDBJ databases">
        <title>Streptomyces poriferae sp. nov., a novel marine sponge-derived Actinobacteria species with anti-MRSA activity.</title>
        <authorList>
            <person name="Sandoval-Powers M."/>
            <person name="Kralova S."/>
            <person name="Nguyen G.-S."/>
            <person name="Fawwal D."/>
            <person name="Degnes K."/>
            <person name="Klinkenberg G."/>
            <person name="Sletta H."/>
            <person name="Wentzel A."/>
            <person name="Liles M.R."/>
        </authorList>
    </citation>
    <scope>NUCLEOTIDE SEQUENCE</scope>
    <source>
        <strain evidence="2">DSM 41794</strain>
    </source>
</reference>
<keyword evidence="3" id="KW-1185">Reference proteome</keyword>
<comment type="caution">
    <text evidence="2">The sequence shown here is derived from an EMBL/GenBank/DDBJ whole genome shotgun (WGS) entry which is preliminary data.</text>
</comment>
<dbReference type="Pfam" id="PF13193">
    <property type="entry name" value="AMP-binding_C"/>
    <property type="match status" value="1"/>
</dbReference>
<evidence type="ECO:0000313" key="2">
    <source>
        <dbReference type="EMBL" id="MBO0514357.1"/>
    </source>
</evidence>
<dbReference type="GO" id="GO:0005737">
    <property type="term" value="C:cytoplasm"/>
    <property type="evidence" value="ECO:0007669"/>
    <property type="project" value="TreeGrafter"/>
</dbReference>
<organism evidence="2 3">
    <name type="scientific">Streptomyces beijiangensis</name>
    <dbReference type="NCBI Taxonomy" id="163361"/>
    <lineage>
        <taxon>Bacteria</taxon>
        <taxon>Bacillati</taxon>
        <taxon>Actinomycetota</taxon>
        <taxon>Actinomycetes</taxon>
        <taxon>Kitasatosporales</taxon>
        <taxon>Streptomycetaceae</taxon>
        <taxon>Streptomyces</taxon>
    </lineage>
</organism>
<dbReference type="NCBIfam" id="TIGR01733">
    <property type="entry name" value="AA-adenyl-dom"/>
    <property type="match status" value="1"/>
</dbReference>
<feature type="domain" description="Carrier" evidence="1">
    <location>
        <begin position="505"/>
        <end position="580"/>
    </location>
</feature>
<protein>
    <submittedName>
        <fullName evidence="2">Non-ribosomal peptide synthetase</fullName>
    </submittedName>
</protein>
<dbReference type="InterPro" id="IPR000873">
    <property type="entry name" value="AMP-dep_synth/lig_dom"/>
</dbReference>
<dbReference type="InterPro" id="IPR020845">
    <property type="entry name" value="AMP-binding_CS"/>
</dbReference>
<evidence type="ECO:0000259" key="1">
    <source>
        <dbReference type="PROSITE" id="PS50075"/>
    </source>
</evidence>
<dbReference type="GO" id="GO:0044550">
    <property type="term" value="P:secondary metabolite biosynthetic process"/>
    <property type="evidence" value="ECO:0007669"/>
    <property type="project" value="TreeGrafter"/>
</dbReference>
<dbReference type="InterPro" id="IPR036736">
    <property type="entry name" value="ACP-like_sf"/>
</dbReference>
<dbReference type="InterPro" id="IPR045851">
    <property type="entry name" value="AMP-bd_C_sf"/>
</dbReference>
<dbReference type="Proteomes" id="UP000664167">
    <property type="component" value="Unassembled WGS sequence"/>
</dbReference>
<dbReference type="SUPFAM" id="SSF56801">
    <property type="entry name" value="Acetyl-CoA synthetase-like"/>
    <property type="match status" value="1"/>
</dbReference>
<dbReference type="Gene3D" id="2.30.38.10">
    <property type="entry name" value="Luciferase, Domain 3"/>
    <property type="match status" value="1"/>
</dbReference>
<dbReference type="GO" id="GO:0031177">
    <property type="term" value="F:phosphopantetheine binding"/>
    <property type="evidence" value="ECO:0007669"/>
    <property type="project" value="TreeGrafter"/>
</dbReference>
<proteinExistence type="predicted"/>